<proteinExistence type="predicted"/>
<name>A0ACB9MT00_9MYRT</name>
<protein>
    <submittedName>
        <fullName evidence="1">Uncharacterized protein</fullName>
    </submittedName>
</protein>
<dbReference type="EMBL" id="CM042888">
    <property type="protein sequence ID" value="KAI4326589.1"/>
    <property type="molecule type" value="Genomic_DNA"/>
</dbReference>
<sequence length="115" mass="12872">MRGEIDSCNHYFCFVCIMEWAKVKSCYPACKRRFKKIVRPNNGGDFASERVVRVLARDQTRDAVYVEECKMNAISCFATSVTAPLTRIVRAWGILSHPAIGSAATAPFYDASTRA</sequence>
<gene>
    <name evidence="1" type="ORF">MLD38_031887</name>
</gene>
<organism evidence="1 2">
    <name type="scientific">Melastoma candidum</name>
    <dbReference type="NCBI Taxonomy" id="119954"/>
    <lineage>
        <taxon>Eukaryota</taxon>
        <taxon>Viridiplantae</taxon>
        <taxon>Streptophyta</taxon>
        <taxon>Embryophyta</taxon>
        <taxon>Tracheophyta</taxon>
        <taxon>Spermatophyta</taxon>
        <taxon>Magnoliopsida</taxon>
        <taxon>eudicotyledons</taxon>
        <taxon>Gunneridae</taxon>
        <taxon>Pentapetalae</taxon>
        <taxon>rosids</taxon>
        <taxon>malvids</taxon>
        <taxon>Myrtales</taxon>
        <taxon>Melastomataceae</taxon>
        <taxon>Melastomatoideae</taxon>
        <taxon>Melastomateae</taxon>
        <taxon>Melastoma</taxon>
    </lineage>
</organism>
<evidence type="ECO:0000313" key="1">
    <source>
        <dbReference type="EMBL" id="KAI4326589.1"/>
    </source>
</evidence>
<comment type="caution">
    <text evidence="1">The sequence shown here is derived from an EMBL/GenBank/DDBJ whole genome shotgun (WGS) entry which is preliminary data.</text>
</comment>
<dbReference type="Proteomes" id="UP001057402">
    <property type="component" value="Chromosome 9"/>
</dbReference>
<accession>A0ACB9MT00</accession>
<reference evidence="2" key="1">
    <citation type="journal article" date="2023" name="Front. Plant Sci.">
        <title>Chromosomal-level genome assembly of Melastoma candidum provides insights into trichome evolution.</title>
        <authorList>
            <person name="Zhong Y."/>
            <person name="Wu W."/>
            <person name="Sun C."/>
            <person name="Zou P."/>
            <person name="Liu Y."/>
            <person name="Dai S."/>
            <person name="Zhou R."/>
        </authorList>
    </citation>
    <scope>NUCLEOTIDE SEQUENCE [LARGE SCALE GENOMIC DNA]</scope>
</reference>
<evidence type="ECO:0000313" key="2">
    <source>
        <dbReference type="Proteomes" id="UP001057402"/>
    </source>
</evidence>
<keyword evidence="2" id="KW-1185">Reference proteome</keyword>